<sequence length="82" mass="9358">MDKEAGIPKKAIKVEDIPGLREAGWTPDQYGHSRFKIVNSLSDQKSLTAFMRSLLKVKLLFFLFVFCLHVLIEYLPEATFLG</sequence>
<evidence type="ECO:0000256" key="1">
    <source>
        <dbReference type="SAM" id="Phobius"/>
    </source>
</evidence>
<accession>A0ABS8Y651</accession>
<dbReference type="EMBL" id="JACEIK010018958">
    <property type="protein sequence ID" value="MCE5166065.1"/>
    <property type="molecule type" value="Genomic_DNA"/>
</dbReference>
<keyword evidence="1" id="KW-0812">Transmembrane</keyword>
<proteinExistence type="predicted"/>
<keyword evidence="1" id="KW-0472">Membrane</keyword>
<organism evidence="2 3">
    <name type="scientific">Datura stramonium</name>
    <name type="common">Jimsonweed</name>
    <name type="synonym">Common thornapple</name>
    <dbReference type="NCBI Taxonomy" id="4076"/>
    <lineage>
        <taxon>Eukaryota</taxon>
        <taxon>Viridiplantae</taxon>
        <taxon>Streptophyta</taxon>
        <taxon>Embryophyta</taxon>
        <taxon>Tracheophyta</taxon>
        <taxon>Spermatophyta</taxon>
        <taxon>Magnoliopsida</taxon>
        <taxon>eudicotyledons</taxon>
        <taxon>Gunneridae</taxon>
        <taxon>Pentapetalae</taxon>
        <taxon>asterids</taxon>
        <taxon>lamiids</taxon>
        <taxon>Solanales</taxon>
        <taxon>Solanaceae</taxon>
        <taxon>Solanoideae</taxon>
        <taxon>Datureae</taxon>
        <taxon>Datura</taxon>
    </lineage>
</organism>
<comment type="caution">
    <text evidence="2">The sequence shown here is derived from an EMBL/GenBank/DDBJ whole genome shotgun (WGS) entry which is preliminary data.</text>
</comment>
<dbReference type="Proteomes" id="UP000823775">
    <property type="component" value="Unassembled WGS sequence"/>
</dbReference>
<evidence type="ECO:0000313" key="3">
    <source>
        <dbReference type="Proteomes" id="UP000823775"/>
    </source>
</evidence>
<evidence type="ECO:0000313" key="2">
    <source>
        <dbReference type="EMBL" id="MCE5166065.1"/>
    </source>
</evidence>
<reference evidence="2 3" key="1">
    <citation type="journal article" date="2021" name="BMC Genomics">
        <title>Datura genome reveals duplications of psychoactive alkaloid biosynthetic genes and high mutation rate following tissue culture.</title>
        <authorList>
            <person name="Rajewski A."/>
            <person name="Carter-House D."/>
            <person name="Stajich J."/>
            <person name="Litt A."/>
        </authorList>
    </citation>
    <scope>NUCLEOTIDE SEQUENCE [LARGE SCALE GENOMIC DNA]</scope>
    <source>
        <strain evidence="2">AR-01</strain>
    </source>
</reference>
<feature type="transmembrane region" description="Helical" evidence="1">
    <location>
        <begin position="54"/>
        <end position="72"/>
    </location>
</feature>
<name>A0ABS8Y651_DATST</name>
<keyword evidence="3" id="KW-1185">Reference proteome</keyword>
<protein>
    <submittedName>
        <fullName evidence="2">DeSI-like protein hag1</fullName>
    </submittedName>
</protein>
<keyword evidence="1" id="KW-1133">Transmembrane helix</keyword>
<gene>
    <name evidence="2" type="primary">HAG1_1</name>
    <name evidence="2" type="ORF">HAX54_014401</name>
</gene>